<comment type="subcellular location">
    <subcellularLocation>
        <location evidence="1">Endomembrane system</location>
        <topology evidence="1">Multi-pass membrane protein</topology>
    </subcellularLocation>
</comment>
<feature type="transmembrane region" description="Helical" evidence="7">
    <location>
        <begin position="243"/>
        <end position="262"/>
    </location>
</feature>
<keyword evidence="3 7" id="KW-0812">Transmembrane</keyword>
<dbReference type="InterPro" id="IPR011701">
    <property type="entry name" value="MFS"/>
</dbReference>
<protein>
    <submittedName>
        <fullName evidence="8">Major facilitator superfamily domain-containing protein 8</fullName>
    </submittedName>
</protein>
<dbReference type="PANTHER" id="PTHR23510">
    <property type="entry name" value="INNER MEMBRANE TRANSPORT PROTEIN YAJR"/>
    <property type="match status" value="1"/>
</dbReference>
<organism evidence="8 9">
    <name type="scientific">Operophtera brumata</name>
    <name type="common">Winter moth</name>
    <name type="synonym">Phalaena brumata</name>
    <dbReference type="NCBI Taxonomy" id="104452"/>
    <lineage>
        <taxon>Eukaryota</taxon>
        <taxon>Metazoa</taxon>
        <taxon>Ecdysozoa</taxon>
        <taxon>Arthropoda</taxon>
        <taxon>Hexapoda</taxon>
        <taxon>Insecta</taxon>
        <taxon>Pterygota</taxon>
        <taxon>Neoptera</taxon>
        <taxon>Endopterygota</taxon>
        <taxon>Lepidoptera</taxon>
        <taxon>Glossata</taxon>
        <taxon>Ditrysia</taxon>
        <taxon>Geometroidea</taxon>
        <taxon>Geometridae</taxon>
        <taxon>Larentiinae</taxon>
        <taxon>Operophtera</taxon>
    </lineage>
</organism>
<dbReference type="PANTHER" id="PTHR23510:SF3">
    <property type="entry name" value="MAJOR FACILITATOR SUPERFAMILY DOMAIN-CONTAINING PROTEIN 8"/>
    <property type="match status" value="1"/>
</dbReference>
<evidence type="ECO:0000256" key="4">
    <source>
        <dbReference type="ARBA" id="ARBA00022989"/>
    </source>
</evidence>
<feature type="region of interest" description="Disordered" evidence="6">
    <location>
        <begin position="10"/>
        <end position="30"/>
    </location>
</feature>
<reference evidence="8 9" key="1">
    <citation type="journal article" date="2015" name="Genome Biol. Evol.">
        <title>The genome of winter moth (Operophtera brumata) provides a genomic perspective on sexual dimorphism and phenology.</title>
        <authorList>
            <person name="Derks M.F."/>
            <person name="Smit S."/>
            <person name="Salis L."/>
            <person name="Schijlen E."/>
            <person name="Bossers A."/>
            <person name="Mateman C."/>
            <person name="Pijl A.S."/>
            <person name="de Ridder D."/>
            <person name="Groenen M.A."/>
            <person name="Visser M.E."/>
            <person name="Megens H.J."/>
        </authorList>
    </citation>
    <scope>NUCLEOTIDE SEQUENCE [LARGE SCALE GENOMIC DNA]</scope>
    <source>
        <strain evidence="8">WM2013NL</strain>
        <tissue evidence="8">Head and thorax</tissue>
    </source>
</reference>
<sequence>MGWLQRVTCRGGPGQDGEGAERAAEGAGAGLLETERERRERWRSVYVIYFTMFQMSLGFSIVLTGVWPYLDKLEPGSQKEILGLAVGANPLGQLLFSPVLGYWANRAGSARAPLLATLVLFVLASVLYSQLHLTRPHANERTRAVAVVSLAQVLGFVVGPALQAAAAPLGPGGPYAPPGAWTQPLRLDMYTAAGWINASLGMVNLLLFLPCCFKERKIAAREAMLAQGTHSEKEAMEALKPDLVSSWTLVGAFFVLVFNFVLLETLATSLTMDQFAWSKRQALEYMGALMSAGALAALRCVYARLRPPPLAALSPARELMPLTEQKTEDAET</sequence>
<dbReference type="Proteomes" id="UP000037510">
    <property type="component" value="Unassembled WGS sequence"/>
</dbReference>
<dbReference type="Pfam" id="PF07690">
    <property type="entry name" value="MFS_1"/>
    <property type="match status" value="1"/>
</dbReference>
<evidence type="ECO:0000313" key="8">
    <source>
        <dbReference type="EMBL" id="KOB68795.1"/>
    </source>
</evidence>
<evidence type="ECO:0000256" key="3">
    <source>
        <dbReference type="ARBA" id="ARBA00022692"/>
    </source>
</evidence>
<dbReference type="EMBL" id="JTDY01003949">
    <property type="protein sequence ID" value="KOB68795.1"/>
    <property type="molecule type" value="Genomic_DNA"/>
</dbReference>
<dbReference type="SUPFAM" id="SSF103473">
    <property type="entry name" value="MFS general substrate transporter"/>
    <property type="match status" value="1"/>
</dbReference>
<gene>
    <name evidence="8" type="ORF">OBRU01_16046</name>
</gene>
<dbReference type="InterPro" id="IPR051068">
    <property type="entry name" value="MFS_Domain-Containing_Protein"/>
</dbReference>
<evidence type="ECO:0000256" key="2">
    <source>
        <dbReference type="ARBA" id="ARBA00022448"/>
    </source>
</evidence>
<evidence type="ECO:0000256" key="6">
    <source>
        <dbReference type="SAM" id="MobiDB-lite"/>
    </source>
</evidence>
<feature type="transmembrane region" description="Helical" evidence="7">
    <location>
        <begin position="110"/>
        <end position="133"/>
    </location>
</feature>
<feature type="transmembrane region" description="Helical" evidence="7">
    <location>
        <begin position="282"/>
        <end position="302"/>
    </location>
</feature>
<evidence type="ECO:0000256" key="7">
    <source>
        <dbReference type="SAM" id="Phobius"/>
    </source>
</evidence>
<dbReference type="STRING" id="104452.A0A0L7L052"/>
<name>A0A0L7L052_OPEBR</name>
<dbReference type="AlphaFoldDB" id="A0A0L7L052"/>
<dbReference type="Gene3D" id="1.20.1250.20">
    <property type="entry name" value="MFS general substrate transporter like domains"/>
    <property type="match status" value="1"/>
</dbReference>
<comment type="caution">
    <text evidence="8">The sequence shown here is derived from an EMBL/GenBank/DDBJ whole genome shotgun (WGS) entry which is preliminary data.</text>
</comment>
<keyword evidence="4 7" id="KW-1133">Transmembrane helix</keyword>
<dbReference type="GO" id="GO:0022857">
    <property type="term" value="F:transmembrane transporter activity"/>
    <property type="evidence" value="ECO:0007669"/>
    <property type="project" value="InterPro"/>
</dbReference>
<evidence type="ECO:0000256" key="1">
    <source>
        <dbReference type="ARBA" id="ARBA00004127"/>
    </source>
</evidence>
<accession>A0A0L7L052</accession>
<keyword evidence="9" id="KW-1185">Reference proteome</keyword>
<dbReference type="GO" id="GO:0012505">
    <property type="term" value="C:endomembrane system"/>
    <property type="evidence" value="ECO:0007669"/>
    <property type="project" value="UniProtKB-SubCell"/>
</dbReference>
<keyword evidence="2" id="KW-0813">Transport</keyword>
<feature type="transmembrane region" description="Helical" evidence="7">
    <location>
        <begin position="189"/>
        <end position="209"/>
    </location>
</feature>
<feature type="transmembrane region" description="Helical" evidence="7">
    <location>
        <begin position="46"/>
        <end position="70"/>
    </location>
</feature>
<proteinExistence type="predicted"/>
<feature type="transmembrane region" description="Helical" evidence="7">
    <location>
        <begin position="145"/>
        <end position="169"/>
    </location>
</feature>
<dbReference type="InterPro" id="IPR036259">
    <property type="entry name" value="MFS_trans_sf"/>
</dbReference>
<evidence type="ECO:0000256" key="5">
    <source>
        <dbReference type="ARBA" id="ARBA00023136"/>
    </source>
</evidence>
<evidence type="ECO:0000313" key="9">
    <source>
        <dbReference type="Proteomes" id="UP000037510"/>
    </source>
</evidence>
<keyword evidence="5 7" id="KW-0472">Membrane</keyword>
<dbReference type="GO" id="GO:0005765">
    <property type="term" value="C:lysosomal membrane"/>
    <property type="evidence" value="ECO:0007669"/>
    <property type="project" value="TreeGrafter"/>
</dbReference>